<dbReference type="Pfam" id="PF00078">
    <property type="entry name" value="RVT_1"/>
    <property type="match status" value="1"/>
</dbReference>
<dbReference type="PROSITE" id="PS50878">
    <property type="entry name" value="RT_POL"/>
    <property type="match status" value="1"/>
</dbReference>
<dbReference type="Ensembl" id="ENSORLT00000043415.1">
    <property type="protein sequence ID" value="ENSORLP00000032456.1"/>
    <property type="gene ID" value="ENSORLG00000026691.1"/>
</dbReference>
<name>A0A3B3HMB1_ORYLA</name>
<evidence type="ECO:0000313" key="2">
    <source>
        <dbReference type="Ensembl" id="ENSORLP00000032456.1"/>
    </source>
</evidence>
<dbReference type="Proteomes" id="UP000001038">
    <property type="component" value="Chromosome 5"/>
</dbReference>
<dbReference type="SUPFAM" id="SSF56672">
    <property type="entry name" value="DNA/RNA polymerases"/>
    <property type="match status" value="1"/>
</dbReference>
<sequence length="1248" mass="143086">MSTLRLVTWNVHGAGTREKRLKVMSKLKDLKTDFAFLQETHMSSSSVNILATADFPNVYSACYNSRQRGVTIMINREIKFTETSTVIDPEGRFIIVTLSTQNMQLCLANVYAPNVDDPKFFHSFFSALSEHTDKSLIIAGDLNMCLDPEMDRLNNTGNLRIWQSTNTVKQYMEDFGLCDVWRLFHPTKRTYTFFSTVHQSYSRLDYFLVNSSLLSIATEAQIHPITISDHAPVSLTLKNKTSPPSLRSWRFNTSLLRDPNFIDFLAKEWSSYLQNNDHPGISSCLLWEAGKAVMRGKIIAFSSHKKRKENSKLVDLEQKIRLLEETYSNSPDEQTLQQIRKVRIELNEITNQRTQFLLQRLRLERFDHSNKSGKYLANQLKINKEKTTISSVIDLTGNATHDPAAINSVFKNFYQSLYSSQINPSDNDINSFLNSIDLPRPTEEQITALESPFTKEELHKALTNMPSKKAPGPDGFPAEFYKEFWQILAPIFLRMTIEIKDNNYLPPNMNSANIILLLKPGKDPTSPSSYRPISLINADLKIICKALAGRLEKVVPSLIHPDQTGFIKGRHSSTNMRRLINLIDYTTINNREATILSLDAEKAFDRVNWKFLIATLNKFGFGKSFINWIKILYASPNARIRTNDQTSPSFNLQRGTRQGCPLSPSLFALFIEPLAAAIRQSRDIEGIQTKNLEHKISLYADDVLLFTPNSQSSICQIISLINRFSSVSEYSINWSKSTILPINCNYLNPSSIKIQTGNIKYLGINISSRLSDLLKLNHTQLLKTTEADLTRWKTLPISLIGRVAAIKMMILPKINYLFSMIPSKPPTTWFKSLDSFISQYLWEGKPPRISLKTIKKPKDRGGLGLPDFQDYYSANRLCYVQKWLNPGVLDESWLDIEQNLCDNLDISNLPFFSSKIKQHKCFRSLNISSSLTAWWDFLKKNNLTLFPCKLTPIWNNPDILINKNMIHFASWKNKGIEQFQHIIQNRKFMSLSTLSSTYGININKFLEYQQLKSAISTKYCLTQIDLDPPLTVTHFMDLKNPKLTSKIYKMLSDIDETIYLPMTKWESELSLNSSDQFWLQICLNAFNMTKSPNLQLIQYKILHRTHYTGQRLFKMGLNQSATCTQCIGNNIDDYLHALWVCPPVQSFWRKVCEDLSIWFNHKIPACPKFCLLGDLNNINMESNKAYMVLTAVCIAKKTILLNWKSKNNLSINHYRNLMSEHISSEIMSSTKNLSASDSPWLQLVSHIT</sequence>
<feature type="domain" description="Reverse transcriptase" evidence="1">
    <location>
        <begin position="498"/>
        <end position="766"/>
    </location>
</feature>
<accession>A0A3B3HMB1</accession>
<dbReference type="CDD" id="cd01650">
    <property type="entry name" value="RT_nLTR_like"/>
    <property type="match status" value="1"/>
</dbReference>
<dbReference type="PANTHER" id="PTHR31635">
    <property type="entry name" value="REVERSE TRANSCRIPTASE DOMAIN-CONTAINING PROTEIN-RELATED"/>
    <property type="match status" value="1"/>
</dbReference>
<dbReference type="GeneTree" id="ENSGT00940000164735"/>
<dbReference type="GO" id="GO:0003824">
    <property type="term" value="F:catalytic activity"/>
    <property type="evidence" value="ECO:0007669"/>
    <property type="project" value="InterPro"/>
</dbReference>
<dbReference type="InterPro" id="IPR036691">
    <property type="entry name" value="Endo/exonu/phosph_ase_sf"/>
</dbReference>
<dbReference type="Ensembl" id="ENSORLT00000033930.1">
    <property type="protein sequence ID" value="ENSORLP00000037118.1"/>
    <property type="gene ID" value="ENSORLG00000025420.1"/>
</dbReference>
<dbReference type="Bgee" id="ENSORLG00000025420">
    <property type="expression patterns" value="Expressed in heart and 10 other cell types or tissues"/>
</dbReference>
<organism evidence="2 3">
    <name type="scientific">Oryzias latipes</name>
    <name type="common">Japanese rice fish</name>
    <name type="synonym">Japanese killifish</name>
    <dbReference type="NCBI Taxonomy" id="8090"/>
    <lineage>
        <taxon>Eukaryota</taxon>
        <taxon>Metazoa</taxon>
        <taxon>Chordata</taxon>
        <taxon>Craniata</taxon>
        <taxon>Vertebrata</taxon>
        <taxon>Euteleostomi</taxon>
        <taxon>Actinopterygii</taxon>
        <taxon>Neopterygii</taxon>
        <taxon>Teleostei</taxon>
        <taxon>Neoteleostei</taxon>
        <taxon>Acanthomorphata</taxon>
        <taxon>Ovalentaria</taxon>
        <taxon>Atherinomorphae</taxon>
        <taxon>Beloniformes</taxon>
        <taxon>Adrianichthyidae</taxon>
        <taxon>Oryziinae</taxon>
        <taxon>Oryzias</taxon>
    </lineage>
</organism>
<dbReference type="Pfam" id="PF03372">
    <property type="entry name" value="Exo_endo_phos"/>
    <property type="match status" value="1"/>
</dbReference>
<evidence type="ECO:0000259" key="1">
    <source>
        <dbReference type="PROSITE" id="PS50878"/>
    </source>
</evidence>
<reference evidence="2 3" key="1">
    <citation type="journal article" date="2007" name="Nature">
        <title>The medaka draft genome and insights into vertebrate genome evolution.</title>
        <authorList>
            <person name="Kasahara M."/>
            <person name="Naruse K."/>
            <person name="Sasaki S."/>
            <person name="Nakatani Y."/>
            <person name="Qu W."/>
            <person name="Ahsan B."/>
            <person name="Yamada T."/>
            <person name="Nagayasu Y."/>
            <person name="Doi K."/>
            <person name="Kasai Y."/>
            <person name="Jindo T."/>
            <person name="Kobayashi D."/>
            <person name="Shimada A."/>
            <person name="Toyoda A."/>
            <person name="Kuroki Y."/>
            <person name="Fujiyama A."/>
            <person name="Sasaki T."/>
            <person name="Shimizu A."/>
            <person name="Asakawa S."/>
            <person name="Shimizu N."/>
            <person name="Hashimoto S."/>
            <person name="Yang J."/>
            <person name="Lee Y."/>
            <person name="Matsushima K."/>
            <person name="Sugano S."/>
            <person name="Sakaizumi M."/>
            <person name="Narita T."/>
            <person name="Ohishi K."/>
            <person name="Haga S."/>
            <person name="Ohta F."/>
            <person name="Nomoto H."/>
            <person name="Nogata K."/>
            <person name="Morishita T."/>
            <person name="Endo T."/>
            <person name="Shin-I T."/>
            <person name="Takeda H."/>
            <person name="Morishita S."/>
            <person name="Kohara Y."/>
        </authorList>
    </citation>
    <scope>NUCLEOTIDE SEQUENCE [LARGE SCALE GENOMIC DNA]</scope>
    <source>
        <strain evidence="2 3">Hd-rR</strain>
    </source>
</reference>
<reference evidence="2" key="2">
    <citation type="submission" date="2025-05" db="UniProtKB">
        <authorList>
            <consortium name="Ensembl"/>
        </authorList>
    </citation>
    <scope>IDENTIFICATION</scope>
    <source>
        <strain evidence="2">Hd-rR</strain>
    </source>
</reference>
<dbReference type="PANTHER" id="PTHR31635:SF196">
    <property type="entry name" value="REVERSE TRANSCRIPTASE DOMAIN-CONTAINING PROTEIN-RELATED"/>
    <property type="match status" value="1"/>
</dbReference>
<evidence type="ECO:0000313" key="3">
    <source>
        <dbReference type="Proteomes" id="UP000001038"/>
    </source>
</evidence>
<dbReference type="Proteomes" id="UP000001038">
    <property type="component" value="Chromosome 13"/>
</dbReference>
<dbReference type="STRING" id="8090.ENSORLP00000032456"/>
<dbReference type="CDD" id="cd09076">
    <property type="entry name" value="L1-EN"/>
    <property type="match status" value="1"/>
</dbReference>
<dbReference type="SUPFAM" id="SSF56219">
    <property type="entry name" value="DNase I-like"/>
    <property type="match status" value="1"/>
</dbReference>
<dbReference type="AlphaFoldDB" id="A0A3B3HMB1"/>
<protein>
    <recommendedName>
        <fullName evidence="1">Reverse transcriptase domain-containing protein</fullName>
    </recommendedName>
</protein>
<keyword evidence="3" id="KW-1185">Reference proteome</keyword>
<dbReference type="Gene3D" id="3.60.10.10">
    <property type="entry name" value="Endonuclease/exonuclease/phosphatase"/>
    <property type="match status" value="1"/>
</dbReference>
<dbReference type="InterPro" id="IPR005135">
    <property type="entry name" value="Endo/exonuclease/phosphatase"/>
</dbReference>
<proteinExistence type="predicted"/>
<dbReference type="InterPro" id="IPR043502">
    <property type="entry name" value="DNA/RNA_pol_sf"/>
</dbReference>
<dbReference type="InterPro" id="IPR000477">
    <property type="entry name" value="RT_dom"/>
</dbReference>